<dbReference type="InterPro" id="IPR037066">
    <property type="entry name" value="Plug_dom_sf"/>
</dbReference>
<proteinExistence type="inferred from homology"/>
<dbReference type="InterPro" id="IPR010105">
    <property type="entry name" value="TonB_sidphr_rcpt"/>
</dbReference>
<evidence type="ECO:0000256" key="6">
    <source>
        <dbReference type="ARBA" id="ARBA00022692"/>
    </source>
</evidence>
<dbReference type="GO" id="GO:0015344">
    <property type="term" value="F:siderophore uptake transmembrane transporter activity"/>
    <property type="evidence" value="ECO:0007669"/>
    <property type="project" value="TreeGrafter"/>
</dbReference>
<keyword evidence="19" id="KW-1185">Reference proteome</keyword>
<keyword evidence="7" id="KW-0732">Signal</keyword>
<gene>
    <name evidence="18" type="ordered locus">Metme_3526</name>
</gene>
<dbReference type="STRING" id="857087.Metme_3526"/>
<dbReference type="PROSITE" id="PS52016">
    <property type="entry name" value="TONB_DEPENDENT_REC_3"/>
    <property type="match status" value="1"/>
</dbReference>
<dbReference type="RefSeq" id="WP_013820116.1">
    <property type="nucleotide sequence ID" value="NC_015572.1"/>
</dbReference>
<evidence type="ECO:0000256" key="1">
    <source>
        <dbReference type="ARBA" id="ARBA00004571"/>
    </source>
</evidence>
<sequence length="814" mass="90068">MICSRKAYNLTTRTAIYNSIEESRRRHSVKSITMLCSLLYASASIAGGNDRIYQFDIAAGAMSKALDDFSDTSNLDINYPTNVVNDVDSNGLKGSYTIEQALRQLLKGSDLSYRMTGDSTVTVEKIQLAESMPAMRVVGQPVYDSNDPYNPDYNRPNASTATKTDTPIMETPYSVKTVPKQVMEDQQVVRIEKAMQNVAGVVQEASGGSMRDSFTIRGFSTGNDILNYRNGVPFPEGIEGFSTKRDPANLERIEVLKGPGSLLFGRAEPGGIINVVTKQPLETPYYSLQQQFGSFDFYRTTLDATGPVDKNNDLLYRVNLAYENADSFSDLINRDRVFVAPVIKWNISPRTQVTLELEYQHFDEAFGATIPPIGSRPASVPRNSNFAEPGFNSIKGDRVLAGFNWSHNFNDQWKLSQNFFYNSIDSKQNNSVIQTRADIDGTVARDFIKVNGESESYFTSVNLTGKINTLALKHTLLFGGDYFRGDNRDIQPVDFRRDTGFNVFNPIKGTSFNDLASLFSFTRNQTRSWYGLYFQDQIELPYNFFVLGGVRYDQADSQDNISNSETGNEDRVSPRGGLLWRPIPELSLYGSYTENFGAANGVGLNGQTLPPQTAQQWEVGVKTELLDGRFNASIAYFDLTKQNIADQFNTFFQRAIGEAESRGVELDIAGELLPGWRVIGGYSYLDFANITRDVGFDGGIGNQGNLLPNAAQHSGSLFTTYEFKDGVLNGLKLGGGAVSVSQRQGNSANSYQIPGYTLVNLLASYSTKIGMSKLTLQLNVDNLLDKTYFAGSNGANSSFFGAPRTFLGSVRIEY</sequence>
<evidence type="ECO:0000256" key="12">
    <source>
        <dbReference type="ARBA" id="ARBA00023170"/>
    </source>
</evidence>
<dbReference type="InterPro" id="IPR000531">
    <property type="entry name" value="Beta-barrel_TonB"/>
</dbReference>
<feature type="region of interest" description="Disordered" evidence="16">
    <location>
        <begin position="142"/>
        <end position="165"/>
    </location>
</feature>
<evidence type="ECO:0000313" key="18">
    <source>
        <dbReference type="EMBL" id="AEG01892.1"/>
    </source>
</evidence>
<dbReference type="Gene3D" id="2.40.170.20">
    <property type="entry name" value="TonB-dependent receptor, beta-barrel domain"/>
    <property type="match status" value="1"/>
</dbReference>
<dbReference type="GO" id="GO:0009279">
    <property type="term" value="C:cell outer membrane"/>
    <property type="evidence" value="ECO:0007669"/>
    <property type="project" value="UniProtKB-SubCell"/>
</dbReference>
<keyword evidence="4 14" id="KW-1134">Transmembrane beta strand</keyword>
<dbReference type="NCBIfam" id="TIGR01783">
    <property type="entry name" value="TonB-siderophor"/>
    <property type="match status" value="1"/>
</dbReference>
<evidence type="ECO:0000256" key="13">
    <source>
        <dbReference type="ARBA" id="ARBA00023237"/>
    </source>
</evidence>
<dbReference type="AlphaFoldDB" id="G0A7P9"/>
<organism evidence="18 19">
    <name type="scientific">Methylomonas methanica (strain DSM 25384 / MC09)</name>
    <dbReference type="NCBI Taxonomy" id="857087"/>
    <lineage>
        <taxon>Bacteria</taxon>
        <taxon>Pseudomonadati</taxon>
        <taxon>Pseudomonadota</taxon>
        <taxon>Gammaproteobacteria</taxon>
        <taxon>Methylococcales</taxon>
        <taxon>Methylococcaceae</taxon>
        <taxon>Methylomonas</taxon>
    </lineage>
</organism>
<keyword evidence="9" id="KW-0406">Ion transport</keyword>
<evidence type="ECO:0000256" key="11">
    <source>
        <dbReference type="ARBA" id="ARBA00023136"/>
    </source>
</evidence>
<dbReference type="Proteomes" id="UP000008888">
    <property type="component" value="Chromosome"/>
</dbReference>
<dbReference type="eggNOG" id="COG4773">
    <property type="taxonomic scope" value="Bacteria"/>
</dbReference>
<dbReference type="SUPFAM" id="SSF56935">
    <property type="entry name" value="Porins"/>
    <property type="match status" value="1"/>
</dbReference>
<name>G0A7P9_METMM</name>
<dbReference type="Gene3D" id="2.170.130.10">
    <property type="entry name" value="TonB-dependent receptor, plug domain"/>
    <property type="match status" value="1"/>
</dbReference>
<evidence type="ECO:0000256" key="10">
    <source>
        <dbReference type="ARBA" id="ARBA00023077"/>
    </source>
</evidence>
<protein>
    <submittedName>
        <fullName evidence="18">TonB-dependent siderophore receptor</fullName>
    </submittedName>
</protein>
<dbReference type="PANTHER" id="PTHR32552:SF68">
    <property type="entry name" value="FERRICHROME OUTER MEMBRANE TRANSPORTER_PHAGE RECEPTOR"/>
    <property type="match status" value="1"/>
</dbReference>
<evidence type="ECO:0000256" key="15">
    <source>
        <dbReference type="RuleBase" id="RU003357"/>
    </source>
</evidence>
<dbReference type="Pfam" id="PF07660">
    <property type="entry name" value="STN"/>
    <property type="match status" value="1"/>
</dbReference>
<dbReference type="OrthoDB" id="127311at2"/>
<evidence type="ECO:0000256" key="2">
    <source>
        <dbReference type="ARBA" id="ARBA00009810"/>
    </source>
</evidence>
<dbReference type="FunFam" id="2.40.170.20:FF:000005">
    <property type="entry name" value="TonB-dependent siderophore receptor"/>
    <property type="match status" value="1"/>
</dbReference>
<dbReference type="CDD" id="cd01347">
    <property type="entry name" value="ligand_gated_channel"/>
    <property type="match status" value="1"/>
</dbReference>
<dbReference type="FunFam" id="2.170.130.10:FF:000001">
    <property type="entry name" value="Catecholate siderophore TonB-dependent receptor"/>
    <property type="match status" value="1"/>
</dbReference>
<dbReference type="KEGG" id="mmt:Metme_3526"/>
<dbReference type="Pfam" id="PF00593">
    <property type="entry name" value="TonB_dep_Rec_b-barrel"/>
    <property type="match status" value="1"/>
</dbReference>
<keyword evidence="10 15" id="KW-0798">TonB box</keyword>
<dbReference type="HOGENOM" id="CLU_008287_9_4_6"/>
<reference evidence="19" key="3">
    <citation type="submission" date="2011-05" db="EMBL/GenBank/DDBJ databases">
        <title>Complete sequence of Methylomonas methanica MC09.</title>
        <authorList>
            <consortium name="US DOE Joint Genome Institute"/>
            <person name="Lucas S."/>
            <person name="Han J."/>
            <person name="Lapidus A."/>
            <person name="Cheng J.-F."/>
            <person name="Goodwin L."/>
            <person name="Pitluck S."/>
            <person name="Peters L."/>
            <person name="Mikhailova N."/>
            <person name="Teshima H."/>
            <person name="Han C."/>
            <person name="Tapia R."/>
            <person name="Land M."/>
            <person name="Hauser L."/>
            <person name="Kyrpides N."/>
            <person name="Ivanova N."/>
            <person name="Pagani I."/>
            <person name="Stein L."/>
            <person name="Woyke T."/>
        </authorList>
    </citation>
    <scope>NUCLEOTIDE SEQUENCE [LARGE SCALE GENOMIC DNA]</scope>
    <source>
        <strain evidence="19">MC09</strain>
    </source>
</reference>
<keyword evidence="11 14" id="KW-0472">Membrane</keyword>
<keyword evidence="13 14" id="KW-0998">Cell outer membrane</keyword>
<evidence type="ECO:0000256" key="8">
    <source>
        <dbReference type="ARBA" id="ARBA00023004"/>
    </source>
</evidence>
<evidence type="ECO:0000256" key="16">
    <source>
        <dbReference type="SAM" id="MobiDB-lite"/>
    </source>
</evidence>
<evidence type="ECO:0000256" key="9">
    <source>
        <dbReference type="ARBA" id="ARBA00023065"/>
    </source>
</evidence>
<dbReference type="GO" id="GO:0015891">
    <property type="term" value="P:siderophore transport"/>
    <property type="evidence" value="ECO:0007669"/>
    <property type="project" value="InterPro"/>
</dbReference>
<dbReference type="Gene3D" id="3.55.50.30">
    <property type="match status" value="1"/>
</dbReference>
<dbReference type="InterPro" id="IPR011662">
    <property type="entry name" value="Secretin/TonB_short_N"/>
</dbReference>
<evidence type="ECO:0000256" key="5">
    <source>
        <dbReference type="ARBA" id="ARBA00022496"/>
    </source>
</evidence>
<feature type="compositionally biased region" description="Low complexity" evidence="16">
    <location>
        <begin position="143"/>
        <end position="157"/>
    </location>
</feature>
<keyword evidence="6 14" id="KW-0812">Transmembrane</keyword>
<comment type="similarity">
    <text evidence="2 14 15">Belongs to the TonB-dependent receptor family.</text>
</comment>
<dbReference type="InterPro" id="IPR039426">
    <property type="entry name" value="TonB-dep_rcpt-like"/>
</dbReference>
<keyword evidence="5" id="KW-0410">Iron transport</keyword>
<evidence type="ECO:0000256" key="4">
    <source>
        <dbReference type="ARBA" id="ARBA00022452"/>
    </source>
</evidence>
<dbReference type="EMBL" id="CP002738">
    <property type="protein sequence ID" value="AEG01892.1"/>
    <property type="molecule type" value="Genomic_DNA"/>
</dbReference>
<dbReference type="PANTHER" id="PTHR32552">
    <property type="entry name" value="FERRICHROME IRON RECEPTOR-RELATED"/>
    <property type="match status" value="1"/>
</dbReference>
<dbReference type="SMART" id="SM00965">
    <property type="entry name" value="STN"/>
    <property type="match status" value="1"/>
</dbReference>
<evidence type="ECO:0000259" key="17">
    <source>
        <dbReference type="SMART" id="SM00965"/>
    </source>
</evidence>
<reference key="2">
    <citation type="submission" date="2011-05" db="EMBL/GenBank/DDBJ databases">
        <title>Complete genome sequence of the aerobic marine methanotroph Methylomonas methanica MC09.</title>
        <authorList>
            <person name="Boden R."/>
            <person name="Cunliffe M."/>
            <person name="Scanlan J."/>
            <person name="Moussard H."/>
            <person name="Kits K.D."/>
            <person name="Klotz M."/>
            <person name="Jetten M."/>
            <person name="Vuilleumier S."/>
            <person name="Han J."/>
            <person name="Peters L."/>
            <person name="Mikhailova N."/>
            <person name="Teshima H."/>
            <person name="Tapia R."/>
            <person name="Kyrpides N."/>
            <person name="Ivanova N."/>
            <person name="Pagani I."/>
            <person name="Cheng J.-F."/>
            <person name="Goodwin L."/>
            <person name="Han C."/>
            <person name="Hauser L."/>
            <person name="Land M."/>
            <person name="Lapidus A."/>
            <person name="Lucas S."/>
            <person name="Pitluck S."/>
            <person name="Woyke T."/>
            <person name="Stein L.Y."/>
            <person name="Murrell C."/>
        </authorList>
    </citation>
    <scope>NUCLEOTIDE SEQUENCE</scope>
    <source>
        <strain>MC09</strain>
    </source>
</reference>
<evidence type="ECO:0000313" key="19">
    <source>
        <dbReference type="Proteomes" id="UP000008888"/>
    </source>
</evidence>
<dbReference type="Pfam" id="PF07715">
    <property type="entry name" value="Plug"/>
    <property type="match status" value="1"/>
</dbReference>
<keyword evidence="3 14" id="KW-0813">Transport</keyword>
<keyword evidence="12 18" id="KW-0675">Receptor</keyword>
<comment type="subcellular location">
    <subcellularLocation>
        <location evidence="1 14">Cell outer membrane</location>
        <topology evidence="1 14">Multi-pass membrane protein</topology>
    </subcellularLocation>
</comment>
<dbReference type="InterPro" id="IPR036942">
    <property type="entry name" value="Beta-barrel_TonB_sf"/>
</dbReference>
<dbReference type="GO" id="GO:0038023">
    <property type="term" value="F:signaling receptor activity"/>
    <property type="evidence" value="ECO:0007669"/>
    <property type="project" value="InterPro"/>
</dbReference>
<accession>G0A7P9</accession>
<evidence type="ECO:0000256" key="7">
    <source>
        <dbReference type="ARBA" id="ARBA00022729"/>
    </source>
</evidence>
<evidence type="ECO:0000256" key="14">
    <source>
        <dbReference type="PROSITE-ProRule" id="PRU01360"/>
    </source>
</evidence>
<feature type="domain" description="Secretin/TonB short N-terminal" evidence="17">
    <location>
        <begin position="75"/>
        <end position="126"/>
    </location>
</feature>
<keyword evidence="8" id="KW-0408">Iron</keyword>
<evidence type="ECO:0000256" key="3">
    <source>
        <dbReference type="ARBA" id="ARBA00022448"/>
    </source>
</evidence>
<reference evidence="18 19" key="1">
    <citation type="journal article" date="2011" name="J. Bacteriol.">
        <title>Complete Genome Sequence of the Aerobic Marine Methanotroph Methylomonas methanica MC09.</title>
        <authorList>
            <person name="Boden R."/>
            <person name="Cunliffe M."/>
            <person name="Scanlan J."/>
            <person name="Moussard H."/>
            <person name="Kits K.D."/>
            <person name="Klotz M.G."/>
            <person name="Jetten M.S."/>
            <person name="Vuilleumier S."/>
            <person name="Han J."/>
            <person name="Peters L."/>
            <person name="Mikhailova N."/>
            <person name="Teshima H."/>
            <person name="Tapia R."/>
            <person name="Kyrpides N."/>
            <person name="Ivanova N."/>
            <person name="Pagani I."/>
            <person name="Cheng J.F."/>
            <person name="Goodwin L."/>
            <person name="Han C."/>
            <person name="Hauser L."/>
            <person name="Land M.L."/>
            <person name="Lapidus A."/>
            <person name="Lucas S."/>
            <person name="Pitluck S."/>
            <person name="Woyke T."/>
            <person name="Stein L."/>
            <person name="Murrell J.C."/>
        </authorList>
    </citation>
    <scope>NUCLEOTIDE SEQUENCE [LARGE SCALE GENOMIC DNA]</scope>
    <source>
        <strain evidence="18 19">MC09</strain>
    </source>
</reference>
<dbReference type="InterPro" id="IPR012910">
    <property type="entry name" value="Plug_dom"/>
</dbReference>